<gene>
    <name evidence="2" type="ORF">DKG77_05220</name>
</gene>
<dbReference type="Pfam" id="PF01370">
    <property type="entry name" value="Epimerase"/>
    <property type="match status" value="1"/>
</dbReference>
<dbReference type="OrthoDB" id="596910at2"/>
<reference evidence="2 3" key="1">
    <citation type="submission" date="2018-05" db="EMBL/GenBank/DDBJ databases">
        <title>Complete genome sequence of Flagellimonas aquimarina ECD12 isolated from seaweed Ecklonia cava.</title>
        <authorList>
            <person name="Choi S."/>
            <person name="Seong C."/>
        </authorList>
    </citation>
    <scope>NUCLEOTIDE SEQUENCE [LARGE SCALE GENOMIC DNA]</scope>
    <source>
        <strain evidence="2 3">ECD12</strain>
    </source>
</reference>
<evidence type="ECO:0000313" key="3">
    <source>
        <dbReference type="Proteomes" id="UP000245762"/>
    </source>
</evidence>
<dbReference type="EMBL" id="QGEG01000001">
    <property type="protein sequence ID" value="PWL40227.1"/>
    <property type="molecule type" value="Genomic_DNA"/>
</dbReference>
<dbReference type="GO" id="GO:0004029">
    <property type="term" value="F:aldehyde dehydrogenase (NAD+) activity"/>
    <property type="evidence" value="ECO:0007669"/>
    <property type="project" value="TreeGrafter"/>
</dbReference>
<sequence length="334" mass="37841">MILVTGGTGLIGSHLLFHLVKNGKKVRASYRNQNSINRVSKIFGYYVDNPSDLLEEITWVKADITDITSLHELFQDVEYVYHCAALISFDPNDYNALVKTNIEGTANVVNICLEHNIKKLCYVSSIAAIGSSTKAKEVTEDNEWNDMNVSVYGLTKHDAELEVWRGSQEGLAVVIVNPGVVIGPGFWKSGSGTFFTYASKVKKSFLPGGTGFVTVSDVTHAMVNLMDSEVEKERFILVNENLSYQQLFQKIAPKLGVKAPTKKVSFLALEFFWRWDWLRNKLLGKRRRLTKNMTKGLYKVEKYSSEKIKKTVSFEFENLESIIDFCCEKFKNQK</sequence>
<protein>
    <submittedName>
        <fullName evidence="2">NAD-dependent epimerase</fullName>
    </submittedName>
</protein>
<dbReference type="InterPro" id="IPR051783">
    <property type="entry name" value="NAD(P)-dependent_oxidoreduct"/>
</dbReference>
<dbReference type="GO" id="GO:0005737">
    <property type="term" value="C:cytoplasm"/>
    <property type="evidence" value="ECO:0007669"/>
    <property type="project" value="TreeGrafter"/>
</dbReference>
<accession>A0A316L128</accession>
<feature type="domain" description="NAD-dependent epimerase/dehydratase" evidence="1">
    <location>
        <begin position="2"/>
        <end position="228"/>
    </location>
</feature>
<proteinExistence type="predicted"/>
<keyword evidence="3" id="KW-1185">Reference proteome</keyword>
<dbReference type="SUPFAM" id="SSF51735">
    <property type="entry name" value="NAD(P)-binding Rossmann-fold domains"/>
    <property type="match status" value="1"/>
</dbReference>
<dbReference type="PANTHER" id="PTHR48079">
    <property type="entry name" value="PROTEIN YEEZ"/>
    <property type="match status" value="1"/>
</dbReference>
<dbReference type="RefSeq" id="WP_109660856.1">
    <property type="nucleotide sequence ID" value="NZ_QGEG01000001.1"/>
</dbReference>
<evidence type="ECO:0000313" key="2">
    <source>
        <dbReference type="EMBL" id="PWL40227.1"/>
    </source>
</evidence>
<dbReference type="InterPro" id="IPR036291">
    <property type="entry name" value="NAD(P)-bd_dom_sf"/>
</dbReference>
<dbReference type="PANTHER" id="PTHR48079:SF6">
    <property type="entry name" value="NAD(P)-BINDING DOMAIN-CONTAINING PROTEIN-RELATED"/>
    <property type="match status" value="1"/>
</dbReference>
<evidence type="ECO:0000259" key="1">
    <source>
        <dbReference type="Pfam" id="PF01370"/>
    </source>
</evidence>
<name>A0A316L128_9FLAO</name>
<dbReference type="Proteomes" id="UP000245762">
    <property type="component" value="Unassembled WGS sequence"/>
</dbReference>
<dbReference type="AlphaFoldDB" id="A0A316L128"/>
<comment type="caution">
    <text evidence="2">The sequence shown here is derived from an EMBL/GenBank/DDBJ whole genome shotgun (WGS) entry which is preliminary data.</text>
</comment>
<organism evidence="2 3">
    <name type="scientific">Flagellimonas aquimarina</name>
    <dbReference type="NCBI Taxonomy" id="2201895"/>
    <lineage>
        <taxon>Bacteria</taxon>
        <taxon>Pseudomonadati</taxon>
        <taxon>Bacteroidota</taxon>
        <taxon>Flavobacteriia</taxon>
        <taxon>Flavobacteriales</taxon>
        <taxon>Flavobacteriaceae</taxon>
        <taxon>Flagellimonas</taxon>
    </lineage>
</organism>
<dbReference type="InterPro" id="IPR001509">
    <property type="entry name" value="Epimerase_deHydtase"/>
</dbReference>
<dbReference type="Gene3D" id="3.40.50.720">
    <property type="entry name" value="NAD(P)-binding Rossmann-like Domain"/>
    <property type="match status" value="1"/>
</dbReference>